<dbReference type="EMBL" id="CP021509">
    <property type="protein sequence ID" value="ARW48754.1"/>
    <property type="molecule type" value="Genomic_DNA"/>
</dbReference>
<sequence>MTDVKTLYPDRYYASYDKTAQQPTRVTGWYDTWVMSNLANVPPASDMIPVSSENWANQSSFRLPLGKGVLDGVIVDYTPPATTDLKTEATSALAGARSYVLNAYTIKNTATPEAWITYLNALEAIENGTDITSTALPQAPTS</sequence>
<dbReference type="RefSeq" id="WP_250698133.1">
    <property type="nucleotide sequence ID" value="NZ_CP021509.1"/>
</dbReference>
<dbReference type="Proteomes" id="UP000196205">
    <property type="component" value="Chromosome"/>
</dbReference>
<evidence type="ECO:0000313" key="1">
    <source>
        <dbReference type="EMBL" id="ARW48754.1"/>
    </source>
</evidence>
<organism evidence="1 2">
    <name type="scientific">Acetobacter pasteurianus subsp. pasteurianus</name>
    <dbReference type="NCBI Taxonomy" id="481145"/>
    <lineage>
        <taxon>Bacteria</taxon>
        <taxon>Pseudomonadati</taxon>
        <taxon>Pseudomonadota</taxon>
        <taxon>Alphaproteobacteria</taxon>
        <taxon>Acetobacterales</taxon>
        <taxon>Acetobacteraceae</taxon>
        <taxon>Acetobacter</taxon>
    </lineage>
</organism>
<name>A0A1Y0Y8K9_ACEPA</name>
<accession>A0A1Y0Y8K9</accession>
<proteinExistence type="predicted"/>
<reference evidence="1 2" key="1">
    <citation type="submission" date="2017-05" db="EMBL/GenBank/DDBJ databases">
        <title>Genome sequence of Acetobacter pasteurianus subsp. pasteurianus strain SRCM101342.</title>
        <authorList>
            <person name="Cho S.H."/>
        </authorList>
    </citation>
    <scope>NUCLEOTIDE SEQUENCE [LARGE SCALE GENOMIC DNA]</scope>
    <source>
        <strain evidence="1 2">SRCM101342</strain>
    </source>
</reference>
<dbReference type="AlphaFoldDB" id="A0A1Y0Y8K9"/>
<evidence type="ECO:0000313" key="2">
    <source>
        <dbReference type="Proteomes" id="UP000196205"/>
    </source>
</evidence>
<protein>
    <submittedName>
        <fullName evidence="1">Uncharacterized protein</fullName>
    </submittedName>
</protein>
<gene>
    <name evidence="1" type="ORF">S1001342_02455</name>
</gene>